<keyword evidence="5 7" id="KW-0472">Membrane</keyword>
<evidence type="ECO:0000256" key="3">
    <source>
        <dbReference type="ARBA" id="ARBA00022692"/>
    </source>
</evidence>
<organism evidence="8 9">
    <name type="scientific">Streptomyces albus</name>
    <dbReference type="NCBI Taxonomy" id="1888"/>
    <lineage>
        <taxon>Bacteria</taxon>
        <taxon>Bacillati</taxon>
        <taxon>Actinomycetota</taxon>
        <taxon>Actinomycetes</taxon>
        <taxon>Kitasatosporales</taxon>
        <taxon>Streptomycetaceae</taxon>
        <taxon>Streptomyces</taxon>
    </lineage>
</organism>
<evidence type="ECO:0000313" key="8">
    <source>
        <dbReference type="EMBL" id="TGG81499.1"/>
    </source>
</evidence>
<dbReference type="NCBIfam" id="TIGR00765">
    <property type="entry name" value="yihY_not_rbn"/>
    <property type="match status" value="1"/>
</dbReference>
<feature type="compositionally biased region" description="Gly residues" evidence="6">
    <location>
        <begin position="65"/>
        <end position="81"/>
    </location>
</feature>
<dbReference type="EMBL" id="RCIY01000065">
    <property type="protein sequence ID" value="TGG81499.1"/>
    <property type="molecule type" value="Genomic_DNA"/>
</dbReference>
<evidence type="ECO:0000256" key="4">
    <source>
        <dbReference type="ARBA" id="ARBA00022989"/>
    </source>
</evidence>
<dbReference type="PANTHER" id="PTHR30213:SF0">
    <property type="entry name" value="UPF0761 MEMBRANE PROTEIN YIHY"/>
    <property type="match status" value="1"/>
</dbReference>
<evidence type="ECO:0000256" key="1">
    <source>
        <dbReference type="ARBA" id="ARBA00004651"/>
    </source>
</evidence>
<feature type="region of interest" description="Disordered" evidence="6">
    <location>
        <begin position="1"/>
        <end position="109"/>
    </location>
</feature>
<dbReference type="GeneID" id="75182561"/>
<dbReference type="RefSeq" id="WP_016472048.1">
    <property type="nucleotide sequence ID" value="NZ_CP103060.1"/>
</dbReference>
<comment type="caution">
    <text evidence="8">The sequence shown here is derived from an EMBL/GenBank/DDBJ whole genome shotgun (WGS) entry which is preliminary data.</text>
</comment>
<dbReference type="GO" id="GO:0005886">
    <property type="term" value="C:plasma membrane"/>
    <property type="evidence" value="ECO:0007669"/>
    <property type="project" value="UniProtKB-SubCell"/>
</dbReference>
<feature type="transmembrane region" description="Helical" evidence="7">
    <location>
        <begin position="280"/>
        <end position="300"/>
    </location>
</feature>
<proteinExistence type="predicted"/>
<gene>
    <name evidence="8" type="ORF">D8771_18940</name>
</gene>
<name>A0A6C1C549_9ACTN</name>
<feature type="transmembrane region" description="Helical" evidence="7">
    <location>
        <begin position="235"/>
        <end position="260"/>
    </location>
</feature>
<evidence type="ECO:0000256" key="7">
    <source>
        <dbReference type="SAM" id="Phobius"/>
    </source>
</evidence>
<keyword evidence="4 7" id="KW-1133">Transmembrane helix</keyword>
<dbReference type="Pfam" id="PF03631">
    <property type="entry name" value="Virul_fac_BrkB"/>
    <property type="match status" value="1"/>
</dbReference>
<feature type="compositionally biased region" description="Gly residues" evidence="6">
    <location>
        <begin position="46"/>
        <end position="58"/>
    </location>
</feature>
<feature type="compositionally biased region" description="Basic residues" evidence="6">
    <location>
        <begin position="398"/>
        <end position="408"/>
    </location>
</feature>
<protein>
    <submittedName>
        <fullName evidence="8">YihY family inner membrane protein</fullName>
    </submittedName>
</protein>
<feature type="compositionally biased region" description="Basic and acidic residues" evidence="6">
    <location>
        <begin position="84"/>
        <end position="99"/>
    </location>
</feature>
<keyword evidence="2" id="KW-1003">Cell membrane</keyword>
<dbReference type="AlphaFoldDB" id="A0A6C1C549"/>
<keyword evidence="3 7" id="KW-0812">Transmembrane</keyword>
<dbReference type="Proteomes" id="UP000298111">
    <property type="component" value="Unassembled WGS sequence"/>
</dbReference>
<feature type="transmembrane region" description="Helical" evidence="7">
    <location>
        <begin position="346"/>
        <end position="368"/>
    </location>
</feature>
<comment type="subcellular location">
    <subcellularLocation>
        <location evidence="1">Cell membrane</location>
        <topology evidence="1">Multi-pass membrane protein</topology>
    </subcellularLocation>
</comment>
<feature type="compositionally biased region" description="Basic and acidic residues" evidence="6">
    <location>
        <begin position="387"/>
        <end position="397"/>
    </location>
</feature>
<evidence type="ECO:0000256" key="5">
    <source>
        <dbReference type="ARBA" id="ARBA00023136"/>
    </source>
</evidence>
<evidence type="ECO:0000256" key="6">
    <source>
        <dbReference type="SAM" id="MobiDB-lite"/>
    </source>
</evidence>
<dbReference type="PANTHER" id="PTHR30213">
    <property type="entry name" value="INNER MEMBRANE PROTEIN YHJD"/>
    <property type="match status" value="1"/>
</dbReference>
<evidence type="ECO:0000313" key="9">
    <source>
        <dbReference type="Proteomes" id="UP000298111"/>
    </source>
</evidence>
<feature type="region of interest" description="Disordered" evidence="6">
    <location>
        <begin position="381"/>
        <end position="408"/>
    </location>
</feature>
<reference evidence="8 9" key="1">
    <citation type="submission" date="2018-10" db="EMBL/GenBank/DDBJ databases">
        <title>Isolation of pseudouridimycin from Streptomyces albus DSM 40763.</title>
        <authorList>
            <person name="Rosenqvist P."/>
            <person name="Metsae-Ketelae M."/>
            <person name="Virta P."/>
        </authorList>
    </citation>
    <scope>NUCLEOTIDE SEQUENCE [LARGE SCALE GENOMIC DNA]</scope>
    <source>
        <strain evidence="8 9">DSM 40763</strain>
    </source>
</reference>
<sequence>MTSSEPDPEYGPRSGPDPRSEPGPGPQGTPAPENRPENRPEPDGASGAGGAPGPGGGQAPRDGGESGGTGGRPHPGGGAGAEAGPEREKTSGRRPEGPAHRRSGGMGQVLKRTLTEFKEDNLSDSAAALTYYAVLSIFPALIALISLVSLVMSPKKIISTLTDLVSSIGPASAVDTFKKPIESMASGSGTPTVLLIVGALGALWTASGYVGAFIRASNVIYEVEEGRSFFKLRPVQLLVTLIAVLLQAAVLVALVVSGPLARKAGSALGAGDTAVTAWNWAKWPVMVLVVILIIAVLYYASPNAKLRGFSSVLPGAVIALVVWLVASVGFAFYVANFGSYNKTYGALGGIVVFLVWLWLTNLAILLGAEFNAERERGRQLGEGVPGAERELQMEERSRTKHKKRSRTA</sequence>
<feature type="transmembrane region" description="Helical" evidence="7">
    <location>
        <begin position="312"/>
        <end position="334"/>
    </location>
</feature>
<accession>A0A6C1C549</accession>
<dbReference type="InterPro" id="IPR017039">
    <property type="entry name" value="Virul_fac_BrkB"/>
</dbReference>
<evidence type="ECO:0000256" key="2">
    <source>
        <dbReference type="ARBA" id="ARBA00022475"/>
    </source>
</evidence>
<feature type="transmembrane region" description="Helical" evidence="7">
    <location>
        <begin position="129"/>
        <end position="152"/>
    </location>
</feature>
<feature type="transmembrane region" description="Helical" evidence="7">
    <location>
        <begin position="193"/>
        <end position="214"/>
    </location>
</feature>